<dbReference type="SUPFAM" id="SSF48592">
    <property type="entry name" value="GroEL equatorial domain-like"/>
    <property type="match status" value="1"/>
</dbReference>
<evidence type="ECO:0000313" key="6">
    <source>
        <dbReference type="EMBL" id="HIQ29629.1"/>
    </source>
</evidence>
<dbReference type="FunFam" id="1.10.560.10:FF:000017">
    <property type="entry name" value="T-complex protein 1 subunit eta"/>
    <property type="match status" value="1"/>
</dbReference>
<name>A0A833EBU3_CALS0</name>
<protein>
    <submittedName>
        <fullName evidence="6">Thermosome subunit</fullName>
    </submittedName>
</protein>
<dbReference type="PROSITE" id="PS00995">
    <property type="entry name" value="TCP1_3"/>
    <property type="match status" value="1"/>
</dbReference>
<dbReference type="InterPro" id="IPR002423">
    <property type="entry name" value="Cpn60/GroEL/TCP-1"/>
</dbReference>
<evidence type="ECO:0000256" key="5">
    <source>
        <dbReference type="RuleBase" id="RU004187"/>
    </source>
</evidence>
<dbReference type="GO" id="GO:0005524">
    <property type="term" value="F:ATP binding"/>
    <property type="evidence" value="ECO:0007669"/>
    <property type="project" value="UniProtKB-KW"/>
</dbReference>
<dbReference type="Proteomes" id="UP000608579">
    <property type="component" value="Unassembled WGS sequence"/>
</dbReference>
<dbReference type="InterPro" id="IPR002194">
    <property type="entry name" value="Chaperonin_TCP-1_CS"/>
</dbReference>
<dbReference type="PROSITE" id="PS00751">
    <property type="entry name" value="TCP1_2"/>
    <property type="match status" value="1"/>
</dbReference>
<keyword evidence="4 5" id="KW-0143">Chaperone</keyword>
<dbReference type="CDD" id="cd03343">
    <property type="entry name" value="cpn60"/>
    <property type="match status" value="1"/>
</dbReference>
<dbReference type="GO" id="GO:0016887">
    <property type="term" value="F:ATP hydrolysis activity"/>
    <property type="evidence" value="ECO:0007669"/>
    <property type="project" value="InterPro"/>
</dbReference>
<dbReference type="GO" id="GO:0032991">
    <property type="term" value="C:protein-containing complex"/>
    <property type="evidence" value="ECO:0007669"/>
    <property type="project" value="UniProtKB-ARBA"/>
</dbReference>
<dbReference type="NCBIfam" id="NF041082">
    <property type="entry name" value="thermosome_alpha"/>
    <property type="match status" value="1"/>
</dbReference>
<dbReference type="InterPro" id="IPR027410">
    <property type="entry name" value="TCP-1-like_intermed_sf"/>
</dbReference>
<reference evidence="6" key="1">
    <citation type="journal article" date="2020" name="ISME J.">
        <title>Gammaproteobacteria mediating utilization of methyl-, sulfur- and petroleum organic compounds in deep ocean hydrothermal plumes.</title>
        <authorList>
            <person name="Zhou Z."/>
            <person name="Liu Y."/>
            <person name="Pan J."/>
            <person name="Cron B.R."/>
            <person name="Toner B.M."/>
            <person name="Anantharaman K."/>
            <person name="Breier J.A."/>
            <person name="Dick G.J."/>
            <person name="Li M."/>
        </authorList>
    </citation>
    <scope>NUCLEOTIDE SEQUENCE</scope>
    <source>
        <strain evidence="6">SZUA-1515</strain>
    </source>
</reference>
<dbReference type="InterPro" id="IPR027413">
    <property type="entry name" value="GROEL-like_equatorial_sf"/>
</dbReference>
<dbReference type="InterPro" id="IPR054827">
    <property type="entry name" value="thermosome_alpha"/>
</dbReference>
<dbReference type="GO" id="GO:0140662">
    <property type="term" value="F:ATP-dependent protein folding chaperone"/>
    <property type="evidence" value="ECO:0007669"/>
    <property type="project" value="InterPro"/>
</dbReference>
<accession>A0A833EBU3</accession>
<dbReference type="InterPro" id="IPR017998">
    <property type="entry name" value="Chaperone_TCP-1"/>
</dbReference>
<comment type="similarity">
    <text evidence="1 5">Belongs to the TCP-1 chaperonin family.</text>
</comment>
<evidence type="ECO:0000313" key="7">
    <source>
        <dbReference type="Proteomes" id="UP000608579"/>
    </source>
</evidence>
<dbReference type="NCBIfam" id="TIGR02339">
    <property type="entry name" value="thermosome_arch"/>
    <property type="match status" value="1"/>
</dbReference>
<keyword evidence="3 5" id="KW-0067">ATP-binding</keyword>
<dbReference type="Pfam" id="PF00118">
    <property type="entry name" value="Cpn60_TCP1"/>
    <property type="match status" value="1"/>
</dbReference>
<dbReference type="PANTHER" id="PTHR11353">
    <property type="entry name" value="CHAPERONIN"/>
    <property type="match status" value="1"/>
</dbReference>
<evidence type="ECO:0000256" key="3">
    <source>
        <dbReference type="ARBA" id="ARBA00022840"/>
    </source>
</evidence>
<dbReference type="EMBL" id="DQVM01000069">
    <property type="protein sequence ID" value="HIQ29629.1"/>
    <property type="molecule type" value="Genomic_DNA"/>
</dbReference>
<evidence type="ECO:0000256" key="2">
    <source>
        <dbReference type="ARBA" id="ARBA00022741"/>
    </source>
</evidence>
<dbReference type="Gene3D" id="1.10.560.10">
    <property type="entry name" value="GroEL-like equatorial domain"/>
    <property type="match status" value="1"/>
</dbReference>
<keyword evidence="2 5" id="KW-0547">Nucleotide-binding</keyword>
<dbReference type="PRINTS" id="PR00304">
    <property type="entry name" value="TCOMPLEXTCP1"/>
</dbReference>
<dbReference type="NCBIfam" id="NF041083">
    <property type="entry name" value="thermosome_beta"/>
    <property type="match status" value="1"/>
</dbReference>
<dbReference type="InterPro" id="IPR012714">
    <property type="entry name" value="Thermosome_arc"/>
</dbReference>
<dbReference type="Gene3D" id="3.30.260.10">
    <property type="entry name" value="TCP-1-like chaperonin intermediate domain"/>
    <property type="match status" value="1"/>
</dbReference>
<dbReference type="SUPFAM" id="SSF54849">
    <property type="entry name" value="GroEL-intermediate domain like"/>
    <property type="match status" value="1"/>
</dbReference>
<evidence type="ECO:0000256" key="4">
    <source>
        <dbReference type="ARBA" id="ARBA00023186"/>
    </source>
</evidence>
<gene>
    <name evidence="6" type="ORF">EYH45_03595</name>
</gene>
<dbReference type="GO" id="GO:0051082">
    <property type="term" value="F:unfolded protein binding"/>
    <property type="evidence" value="ECO:0007669"/>
    <property type="project" value="InterPro"/>
</dbReference>
<comment type="caution">
    <text evidence="6">The sequence shown here is derived from an EMBL/GenBank/DDBJ whole genome shotgun (WGS) entry which is preliminary data.</text>
</comment>
<evidence type="ECO:0000256" key="1">
    <source>
        <dbReference type="ARBA" id="ARBA00008020"/>
    </source>
</evidence>
<organism evidence="6 7">
    <name type="scientific">Caldiarchaeum subterraneum</name>
    <dbReference type="NCBI Taxonomy" id="311458"/>
    <lineage>
        <taxon>Archaea</taxon>
        <taxon>Nitrososphaerota</taxon>
        <taxon>Candidatus Caldarchaeales</taxon>
        <taxon>Candidatus Caldarchaeaceae</taxon>
        <taxon>Candidatus Caldarchaeum</taxon>
    </lineage>
</organism>
<dbReference type="GO" id="GO:0005737">
    <property type="term" value="C:cytoplasm"/>
    <property type="evidence" value="ECO:0007669"/>
    <property type="project" value="UniProtKB-ARBA"/>
</dbReference>
<dbReference type="InterPro" id="IPR027409">
    <property type="entry name" value="GroEL-like_apical_dom_sf"/>
</dbReference>
<dbReference type="PROSITE" id="PS00750">
    <property type="entry name" value="TCP1_1"/>
    <property type="match status" value="1"/>
</dbReference>
<dbReference type="SUPFAM" id="SSF52029">
    <property type="entry name" value="GroEL apical domain-like"/>
    <property type="match status" value="1"/>
</dbReference>
<dbReference type="InterPro" id="IPR053374">
    <property type="entry name" value="TCP-1_chaperonin"/>
</dbReference>
<sequence>MALAGQLSGTPVLILKEGTTRTQGKAAQRNNIAAAKIIAEIVKTTLGPKGMDKILVDSLGDVVVTNDGATILEKIDVEHPAAKMIIEVAKTQDDIVGDGTTTAVVLAGELLRKAEELLEQKIHASTIISGYKKALDMAFEVLEKNAKVIDLADKATLKKVVKTSLGSKSLGFATDHIADLAIEAVTSVIHERDGKKVADKDDIQIVKKIGKSLMESEVIKGIIVDKEVVHSAMPKRVEDAKIALVDAPFEIEKTEFSAEIRIRDPLKIKEFLDEEMNILKEMVDKVKKVGANVVFCQKGIDDAAQFFMAKEGILAVRRVKKSDMEKLAKATGGRIVTNLEDLDEKDLGRAKLVEERKIGEDRMVFIEGCENPRAVSVLVRAGLERQLDEAERSLNDAIMNLITLVSDNRVVPGGGAIETEISRYLHSNAGKFSGKEQLAFLAFAEAIEIIPRTLAENAGMEPVEIMAELRHGHDNGKATLGVDVIGGKVSDMWSLGVIEPVKVKQHAIRSSFEAASMILRIDDVIAATKKKEEKGKKGGEEETPEF</sequence>
<dbReference type="AlphaFoldDB" id="A0A833EBU3"/>
<dbReference type="Gene3D" id="3.50.7.10">
    <property type="entry name" value="GroEL"/>
    <property type="match status" value="1"/>
</dbReference>
<proteinExistence type="inferred from homology"/>